<organism evidence="2 3">
    <name type="scientific">Corallococcus soli</name>
    <dbReference type="NCBI Taxonomy" id="2710757"/>
    <lineage>
        <taxon>Bacteria</taxon>
        <taxon>Pseudomonadati</taxon>
        <taxon>Myxococcota</taxon>
        <taxon>Myxococcia</taxon>
        <taxon>Myxococcales</taxon>
        <taxon>Cystobacterineae</taxon>
        <taxon>Myxococcaceae</taxon>
        <taxon>Corallococcus</taxon>
    </lineage>
</organism>
<sequence length="725" mass="76420">MTRTRTVVRWAPTGLLGALAAVLALLGACRDEPPLTGARSLLRVSQEVVAFQASYPGVTREVEIRVVNAGRTTLDVEWTALAPPFFADGLPTRMVPGEVPVRLRYRPEATGAAEATLTGRAPGGGEVRVVLQGQANAIPTCPTPVACHTATFDVVTGVCVEALQPDGTACDPGNACLQDATCAAGRCRGTERVCDDGDACTTDVCNPLDGCASVPAPPCPGDGRCQVGTCDPKVGCGLAKAPDGTFCGPERGCDVADVCLDGACQRRDPPDNFTCAPASPCQGPGRCKGSVCERPAATALFADWTYDAASNGEALHDLLVGPTGDVTLVGFFMPALMDAAGPVPVRASVAGRRCMLWNDRLLCMDLPLSGQVSLLDRATGAPRWTFDLATARPDFAKGLTTLFMARLGVMQPDRLAALFEAYPEGTGRDTLCRRYFLVVLDAFGGMVSAQEVKDPLLSECNHPHPYGVASDAAGDLYLAFGQTQNVGAPLYPGAPTLLMAFSQDGVPRWRKTEAFSAGELAIVNGLLLNERSTQALRTQDGQAVGSQTFPNKLGRVVATSERLIPSPSQDDSKQSWRLEGYGLPGLEPAWTYPFQGWPGPVAPELRLASWTTRPGLPPETVVLGTGLNGFGLPTMFAVSAKDGAEVFQCPVANATTPAQFLELGPDSVVMMDGAQTCGDCDPPFANSQARFRRFPIPGLKPAEEPWPGTFGGPGHDHHEDPVRGR</sequence>
<evidence type="ECO:0000313" key="3">
    <source>
        <dbReference type="Proteomes" id="UP001516472"/>
    </source>
</evidence>
<evidence type="ECO:0000256" key="1">
    <source>
        <dbReference type="SAM" id="MobiDB-lite"/>
    </source>
</evidence>
<gene>
    <name evidence="2" type="ORF">G4177_29215</name>
</gene>
<dbReference type="PROSITE" id="PS51257">
    <property type="entry name" value="PROKAR_LIPOPROTEIN"/>
    <property type="match status" value="1"/>
</dbReference>
<evidence type="ECO:0000313" key="2">
    <source>
        <dbReference type="EMBL" id="MBE4752252.1"/>
    </source>
</evidence>
<feature type="compositionally biased region" description="Basic and acidic residues" evidence="1">
    <location>
        <begin position="714"/>
        <end position="725"/>
    </location>
</feature>
<reference evidence="2 3" key="1">
    <citation type="submission" date="2020-02" db="EMBL/GenBank/DDBJ databases">
        <authorList>
            <person name="Babadi Z.K."/>
            <person name="Risdian C."/>
            <person name="Ebrahimipour G.H."/>
            <person name="Wink J."/>
        </authorList>
    </citation>
    <scope>NUCLEOTIDE SEQUENCE [LARGE SCALE GENOMIC DNA]</scope>
    <source>
        <strain evidence="2 3">ZKHCc1 1396</strain>
    </source>
</reference>
<keyword evidence="3" id="KW-1185">Reference proteome</keyword>
<dbReference type="Proteomes" id="UP001516472">
    <property type="component" value="Unassembled WGS sequence"/>
</dbReference>
<accession>A0ABR9PWE5</accession>
<feature type="region of interest" description="Disordered" evidence="1">
    <location>
        <begin position="698"/>
        <end position="725"/>
    </location>
</feature>
<proteinExistence type="predicted"/>
<protein>
    <submittedName>
        <fullName evidence="2">Tenascin-X</fullName>
    </submittedName>
</protein>
<dbReference type="RefSeq" id="WP_193429438.1">
    <property type="nucleotide sequence ID" value="NZ_JAAIYO010000011.1"/>
</dbReference>
<dbReference type="EMBL" id="JAAIYO010000011">
    <property type="protein sequence ID" value="MBE4752252.1"/>
    <property type="molecule type" value="Genomic_DNA"/>
</dbReference>
<name>A0ABR9PWE5_9BACT</name>
<comment type="caution">
    <text evidence="2">The sequence shown here is derived from an EMBL/GenBank/DDBJ whole genome shotgun (WGS) entry which is preliminary data.</text>
</comment>